<gene>
    <name evidence="2" type="ORF">G9U52_25645</name>
</gene>
<dbReference type="EMBL" id="JAAOIW010000011">
    <property type="protein sequence ID" value="NHN33201.1"/>
    <property type="molecule type" value="Genomic_DNA"/>
</dbReference>
<keyword evidence="1" id="KW-0175">Coiled coil</keyword>
<feature type="coiled-coil region" evidence="1">
    <location>
        <begin position="92"/>
        <end position="133"/>
    </location>
</feature>
<keyword evidence="3" id="KW-1185">Reference proteome</keyword>
<name>A0ABX0JBP8_9BACL</name>
<sequence>MRAANNVDFETIGNCDGATAIIRPFNSTLDWALEDSQGNRIASGTANTVPNAKNDIRLQFNKKTGLKKRWTWSINRFIKNTQTDLDCNIYDLQKLQANNEHLKNILYEQLNEITDLRNENRLLRERLENLKPEYYLNTKGLELLKIANDIISILNPNK</sequence>
<protein>
    <submittedName>
        <fullName evidence="2">Uncharacterized protein</fullName>
    </submittedName>
</protein>
<dbReference type="Proteomes" id="UP001165962">
    <property type="component" value="Unassembled WGS sequence"/>
</dbReference>
<evidence type="ECO:0000256" key="1">
    <source>
        <dbReference type="SAM" id="Coils"/>
    </source>
</evidence>
<organism evidence="2 3">
    <name type="scientific">Paenibacillus agricola</name>
    <dbReference type="NCBI Taxonomy" id="2716264"/>
    <lineage>
        <taxon>Bacteria</taxon>
        <taxon>Bacillati</taxon>
        <taxon>Bacillota</taxon>
        <taxon>Bacilli</taxon>
        <taxon>Bacillales</taxon>
        <taxon>Paenibacillaceae</taxon>
        <taxon>Paenibacillus</taxon>
    </lineage>
</organism>
<evidence type="ECO:0000313" key="3">
    <source>
        <dbReference type="Proteomes" id="UP001165962"/>
    </source>
</evidence>
<evidence type="ECO:0000313" key="2">
    <source>
        <dbReference type="EMBL" id="NHN33201.1"/>
    </source>
</evidence>
<proteinExistence type="predicted"/>
<comment type="caution">
    <text evidence="2">The sequence shown here is derived from an EMBL/GenBank/DDBJ whole genome shotgun (WGS) entry which is preliminary data.</text>
</comment>
<dbReference type="RefSeq" id="WP_166153513.1">
    <property type="nucleotide sequence ID" value="NZ_JAAOIW010000011.1"/>
</dbReference>
<reference evidence="2" key="1">
    <citation type="submission" date="2020-03" db="EMBL/GenBank/DDBJ databases">
        <title>Draft sequencing of Paenibacilllus sp. S3N08.</title>
        <authorList>
            <person name="Kim D.-U."/>
        </authorList>
    </citation>
    <scope>NUCLEOTIDE SEQUENCE</scope>
    <source>
        <strain evidence="2">S3N08</strain>
    </source>
</reference>
<accession>A0ABX0JBP8</accession>